<comment type="caution">
    <text evidence="3">The sequence shown here is derived from an EMBL/GenBank/DDBJ whole genome shotgun (WGS) entry which is preliminary data.</text>
</comment>
<organism evidence="3 4">
    <name type="scientific">Linnemannia exigua</name>
    <dbReference type="NCBI Taxonomy" id="604196"/>
    <lineage>
        <taxon>Eukaryota</taxon>
        <taxon>Fungi</taxon>
        <taxon>Fungi incertae sedis</taxon>
        <taxon>Mucoromycota</taxon>
        <taxon>Mortierellomycotina</taxon>
        <taxon>Mortierellomycetes</taxon>
        <taxon>Mortierellales</taxon>
        <taxon>Mortierellaceae</taxon>
        <taxon>Linnemannia</taxon>
    </lineage>
</organism>
<dbReference type="SUPFAM" id="SSF54495">
    <property type="entry name" value="UBC-like"/>
    <property type="match status" value="1"/>
</dbReference>
<dbReference type="InterPro" id="IPR000608">
    <property type="entry name" value="UBC"/>
</dbReference>
<dbReference type="InterPro" id="IPR050113">
    <property type="entry name" value="Ub_conjugating_enzyme"/>
</dbReference>
<dbReference type="Proteomes" id="UP001194580">
    <property type="component" value="Unassembled WGS sequence"/>
</dbReference>
<sequence>MDASPREAKSSKRIKAEYSELKLHPHNGIKAGPTNENNIYEWSVDINGPPGTAYEGAVLPALLTFPKEYPLLPPKIRLVGNVFHPNVAPDGTVEIPILHVTGDDPSRHDSTQERWSPVQSVEKILLAVRGMFVHPFEENVANPQADDLLKADKVKFEETVKRSVSMIASL</sequence>
<evidence type="ECO:0000313" key="4">
    <source>
        <dbReference type="Proteomes" id="UP001194580"/>
    </source>
</evidence>
<accession>A0AAD4H6U4</accession>
<dbReference type="PROSITE" id="PS50127">
    <property type="entry name" value="UBC_2"/>
    <property type="match status" value="1"/>
</dbReference>
<protein>
    <submittedName>
        <fullName evidence="3">Ubiquitin-conjugating enzyme E2 G2</fullName>
    </submittedName>
</protein>
<name>A0AAD4H6U4_9FUNG</name>
<gene>
    <name evidence="3" type="primary">UBE2G2_1</name>
    <name evidence="3" type="ORF">BGZ95_009317</name>
</gene>
<dbReference type="SMART" id="SM00212">
    <property type="entry name" value="UBCc"/>
    <property type="match status" value="1"/>
</dbReference>
<evidence type="ECO:0000313" key="3">
    <source>
        <dbReference type="EMBL" id="KAG0274960.1"/>
    </source>
</evidence>
<dbReference type="EMBL" id="JAAAIL010000542">
    <property type="protein sequence ID" value="KAG0274960.1"/>
    <property type="molecule type" value="Genomic_DNA"/>
</dbReference>
<dbReference type="Gene3D" id="3.10.110.10">
    <property type="entry name" value="Ubiquitin Conjugating Enzyme"/>
    <property type="match status" value="1"/>
</dbReference>
<evidence type="ECO:0000259" key="2">
    <source>
        <dbReference type="PROSITE" id="PS50127"/>
    </source>
</evidence>
<keyword evidence="4" id="KW-1185">Reference proteome</keyword>
<proteinExistence type="predicted"/>
<dbReference type="Pfam" id="PF00179">
    <property type="entry name" value="UQ_con"/>
    <property type="match status" value="1"/>
</dbReference>
<dbReference type="InterPro" id="IPR016135">
    <property type="entry name" value="UBQ-conjugating_enzyme/RWD"/>
</dbReference>
<keyword evidence="1" id="KW-0833">Ubl conjugation pathway</keyword>
<dbReference type="PANTHER" id="PTHR24067">
    <property type="entry name" value="UBIQUITIN-CONJUGATING ENZYME E2"/>
    <property type="match status" value="1"/>
</dbReference>
<feature type="domain" description="UBC core" evidence="2">
    <location>
        <begin position="9"/>
        <end position="169"/>
    </location>
</feature>
<reference evidence="3" key="1">
    <citation type="journal article" date="2020" name="Fungal Divers.">
        <title>Resolving the Mortierellaceae phylogeny through synthesis of multi-gene phylogenetics and phylogenomics.</title>
        <authorList>
            <person name="Vandepol N."/>
            <person name="Liber J."/>
            <person name="Desiro A."/>
            <person name="Na H."/>
            <person name="Kennedy M."/>
            <person name="Barry K."/>
            <person name="Grigoriev I.V."/>
            <person name="Miller A.N."/>
            <person name="O'Donnell K."/>
            <person name="Stajich J.E."/>
            <person name="Bonito G."/>
        </authorList>
    </citation>
    <scope>NUCLEOTIDE SEQUENCE</scope>
    <source>
        <strain evidence="3">NRRL 28262</strain>
    </source>
</reference>
<dbReference type="AlphaFoldDB" id="A0AAD4H6U4"/>
<evidence type="ECO:0000256" key="1">
    <source>
        <dbReference type="ARBA" id="ARBA00022786"/>
    </source>
</evidence>